<name>A0AAP0WX70_LIQFO</name>
<keyword evidence="2" id="KW-1185">Reference proteome</keyword>
<reference evidence="1 2" key="1">
    <citation type="journal article" date="2024" name="Plant J.">
        <title>Genome sequences and population genomics reveal climatic adaptation and genomic divergence between two closely related sweetgum species.</title>
        <authorList>
            <person name="Xu W.Q."/>
            <person name="Ren C.Q."/>
            <person name="Zhang X.Y."/>
            <person name="Comes H.P."/>
            <person name="Liu X.H."/>
            <person name="Li Y.G."/>
            <person name="Kettle C.J."/>
            <person name="Jalonen R."/>
            <person name="Gaisberger H."/>
            <person name="Ma Y.Z."/>
            <person name="Qiu Y.X."/>
        </authorList>
    </citation>
    <scope>NUCLEOTIDE SEQUENCE [LARGE SCALE GENOMIC DNA]</scope>
    <source>
        <strain evidence="1">Hangzhou</strain>
    </source>
</reference>
<proteinExistence type="predicted"/>
<accession>A0AAP0WX70</accession>
<dbReference type="AlphaFoldDB" id="A0AAP0WX70"/>
<gene>
    <name evidence="1" type="ORF">L1049_011661</name>
</gene>
<comment type="caution">
    <text evidence="1">The sequence shown here is derived from an EMBL/GenBank/DDBJ whole genome shotgun (WGS) entry which is preliminary data.</text>
</comment>
<evidence type="ECO:0000313" key="2">
    <source>
        <dbReference type="Proteomes" id="UP001415857"/>
    </source>
</evidence>
<dbReference type="Proteomes" id="UP001415857">
    <property type="component" value="Unassembled WGS sequence"/>
</dbReference>
<organism evidence="1 2">
    <name type="scientific">Liquidambar formosana</name>
    <name type="common">Formosan gum</name>
    <dbReference type="NCBI Taxonomy" id="63359"/>
    <lineage>
        <taxon>Eukaryota</taxon>
        <taxon>Viridiplantae</taxon>
        <taxon>Streptophyta</taxon>
        <taxon>Embryophyta</taxon>
        <taxon>Tracheophyta</taxon>
        <taxon>Spermatophyta</taxon>
        <taxon>Magnoliopsida</taxon>
        <taxon>eudicotyledons</taxon>
        <taxon>Gunneridae</taxon>
        <taxon>Pentapetalae</taxon>
        <taxon>Saxifragales</taxon>
        <taxon>Altingiaceae</taxon>
        <taxon>Liquidambar</taxon>
    </lineage>
</organism>
<evidence type="ECO:0000313" key="1">
    <source>
        <dbReference type="EMBL" id="KAK9283419.1"/>
    </source>
</evidence>
<sequence>MALLVLVCSRLRILSNSSRISSRSDLGICELLWSCCGLTGISSLLCCLDVYLKFASGLDYYGALSFCSRAFFFFFFDVILAQYDRQIFWQCRLSTESKWNSFLDCGYRWGVGASLILSLSLSLSLSLDLLQKSVRLWSSNICGALGVNYSVDLFLMK</sequence>
<dbReference type="EMBL" id="JBBPBK010000006">
    <property type="protein sequence ID" value="KAK9283419.1"/>
    <property type="molecule type" value="Genomic_DNA"/>
</dbReference>
<protein>
    <submittedName>
        <fullName evidence="1">Uncharacterized protein</fullName>
    </submittedName>
</protein>